<dbReference type="InterPro" id="IPR009964">
    <property type="entry name" value="DUF1491"/>
</dbReference>
<proteinExistence type="predicted"/>
<accession>A0A3N5DKT8</accession>
<gene>
    <name evidence="1" type="ORF">EG799_07090</name>
</gene>
<comment type="caution">
    <text evidence="1">The sequence shown here is derived from an EMBL/GenBank/DDBJ whole genome shotgun (WGS) entry which is preliminary data.</text>
</comment>
<organism evidence="1 2">
    <name type="scientific">Aurantiacibacter spongiae</name>
    <dbReference type="NCBI Taxonomy" id="2488860"/>
    <lineage>
        <taxon>Bacteria</taxon>
        <taxon>Pseudomonadati</taxon>
        <taxon>Pseudomonadota</taxon>
        <taxon>Alphaproteobacteria</taxon>
        <taxon>Sphingomonadales</taxon>
        <taxon>Erythrobacteraceae</taxon>
        <taxon>Aurantiacibacter</taxon>
    </lineage>
</organism>
<name>A0A3N5DKT8_9SPHN</name>
<protein>
    <submittedName>
        <fullName evidence="1">DUF1491 family protein</fullName>
    </submittedName>
</protein>
<evidence type="ECO:0000313" key="2">
    <source>
        <dbReference type="Proteomes" id="UP000275232"/>
    </source>
</evidence>
<keyword evidence="2" id="KW-1185">Reference proteome</keyword>
<dbReference type="Pfam" id="PF07372">
    <property type="entry name" value="DUF1491"/>
    <property type="match status" value="1"/>
</dbReference>
<sequence length="113" mass="12563">MDDRLPAHVEVAGLLRAVQAAGGFGMVVQKGEPTAGTLLVLCCEKGTNTRAYERMPQLDGTRRWTLSRAQDTENPSEFSDYVDRRRRQDSDLWIVELDAANPERFIGLEPGDG</sequence>
<dbReference type="EMBL" id="RPFZ01000001">
    <property type="protein sequence ID" value="RPF71405.1"/>
    <property type="molecule type" value="Genomic_DNA"/>
</dbReference>
<dbReference type="OrthoDB" id="9809136at2"/>
<reference evidence="1 2" key="1">
    <citation type="submission" date="2018-11" db="EMBL/GenBank/DDBJ databases">
        <title>Erythrobacter spongiae sp. nov., isolated from a marine sponge.</title>
        <authorList>
            <person name="Zhuang L."/>
            <person name="Luo L."/>
        </authorList>
    </citation>
    <scope>NUCLEOTIDE SEQUENCE [LARGE SCALE GENOMIC DNA]</scope>
    <source>
        <strain evidence="1 2">HN-E23</strain>
    </source>
</reference>
<dbReference type="Proteomes" id="UP000275232">
    <property type="component" value="Unassembled WGS sequence"/>
</dbReference>
<dbReference type="RefSeq" id="WP_123879823.1">
    <property type="nucleotide sequence ID" value="NZ_RPFZ01000001.1"/>
</dbReference>
<dbReference type="Gene3D" id="3.40.1530.20">
    <property type="entry name" value="Protein of unknown function (DUF1491)"/>
    <property type="match status" value="1"/>
</dbReference>
<evidence type="ECO:0000313" key="1">
    <source>
        <dbReference type="EMBL" id="RPF71405.1"/>
    </source>
</evidence>
<dbReference type="AlphaFoldDB" id="A0A3N5DKT8"/>